<reference evidence="2" key="1">
    <citation type="journal article" date="2015" name="Nature">
        <title>Complex archaea that bridge the gap between prokaryotes and eukaryotes.</title>
        <authorList>
            <person name="Spang A."/>
            <person name="Saw J.H."/>
            <person name="Jorgensen S.L."/>
            <person name="Zaremba-Niedzwiedzka K."/>
            <person name="Martijn J."/>
            <person name="Lind A.E."/>
            <person name="van Eijk R."/>
            <person name="Schleper C."/>
            <person name="Guy L."/>
            <person name="Ettema T.J."/>
        </authorList>
    </citation>
    <scope>NUCLEOTIDE SEQUENCE</scope>
</reference>
<gene>
    <name evidence="2" type="ORF">LCGC14_1138090</name>
</gene>
<name>A0A0F9Q4V1_9ZZZZ</name>
<dbReference type="Gene3D" id="1.20.1640.10">
    <property type="entry name" value="Multidrug efflux transporter AcrB transmembrane domain"/>
    <property type="match status" value="1"/>
</dbReference>
<keyword evidence="1" id="KW-0812">Transmembrane</keyword>
<sequence length="543" mass="61020">MIAIYKPILRFCVRYRYIIVSASFGLILVTIPAFFMLGSEFMPPLDEGTIMLMPVTTPGISIEAAKNLTQVQDKILYSFPEVKSVFGKAGRAETSTDPAPLSMIETIVNLHPKSKWRPGMTKERLVKEMDKALSLAGVQNAFTMPIKARIDMLTTGIRTPIGIKVLGDNLFTINEIGKKLEKIIRDIPETRSVYAERELGGYFIDFTPDRQAIARYGLDVLDVMDIVETSIGGLDISTTIEGRERYKINIRYPRELRNDVEKLKRVLVPININPKEMPSGRFEHVPLGQLGEIKIKMDASMIKDEMGSLSGWIYVDPETKDIGGYVKKAKNIINANLSLPKGYFLKWTGQYEFLERMQKLMKTVIPLTLLIIFIILYFNFKGLAQTLIIMLSVPFAAIGGIWFMLILNYNTSVAVWVGMIALLGIAAQTASIMVTYLDKGFLNWSNQGKMNSKEDLIKMVVEYGSFRVRPLIMAVGLNIMGLIPILVSKGTGSDIAKRIAVPLWGGLLTLTFLTLLVIPAIYVIWRNIYLKRKLKKVLSDVNE</sequence>
<dbReference type="EMBL" id="LAZR01005379">
    <property type="protein sequence ID" value="KKN00408.1"/>
    <property type="molecule type" value="Genomic_DNA"/>
</dbReference>
<dbReference type="Gene3D" id="3.30.2090.10">
    <property type="entry name" value="Multidrug efflux transporter AcrB TolC docking domain, DN and DC subdomains"/>
    <property type="match status" value="1"/>
</dbReference>
<dbReference type="PANTHER" id="PTHR32063">
    <property type="match status" value="1"/>
</dbReference>
<dbReference type="AlphaFoldDB" id="A0A0F9Q4V1"/>
<organism evidence="2">
    <name type="scientific">marine sediment metagenome</name>
    <dbReference type="NCBI Taxonomy" id="412755"/>
    <lineage>
        <taxon>unclassified sequences</taxon>
        <taxon>metagenomes</taxon>
        <taxon>ecological metagenomes</taxon>
    </lineage>
</organism>
<dbReference type="GO" id="GO:0005886">
    <property type="term" value="C:plasma membrane"/>
    <property type="evidence" value="ECO:0007669"/>
    <property type="project" value="TreeGrafter"/>
</dbReference>
<dbReference type="PANTHER" id="PTHR32063:SF19">
    <property type="entry name" value="CATION EFFLUX SYSTEM PROTEIN CUSA"/>
    <property type="match status" value="1"/>
</dbReference>
<evidence type="ECO:0000313" key="2">
    <source>
        <dbReference type="EMBL" id="KKN00408.1"/>
    </source>
</evidence>
<dbReference type="Gene3D" id="3.30.70.1440">
    <property type="entry name" value="Multidrug efflux transporter AcrB pore domain"/>
    <property type="match status" value="1"/>
</dbReference>
<keyword evidence="1" id="KW-1133">Transmembrane helix</keyword>
<dbReference type="InterPro" id="IPR001036">
    <property type="entry name" value="Acrflvin-R"/>
</dbReference>
<feature type="transmembrane region" description="Helical" evidence="1">
    <location>
        <begin position="387"/>
        <end position="407"/>
    </location>
</feature>
<feature type="transmembrane region" description="Helical" evidence="1">
    <location>
        <begin position="413"/>
        <end position="437"/>
    </location>
</feature>
<evidence type="ECO:0000256" key="1">
    <source>
        <dbReference type="SAM" id="Phobius"/>
    </source>
</evidence>
<feature type="transmembrane region" description="Helical" evidence="1">
    <location>
        <begin position="468"/>
        <end position="487"/>
    </location>
</feature>
<dbReference type="InterPro" id="IPR027463">
    <property type="entry name" value="AcrB_DN_DC_subdom"/>
</dbReference>
<accession>A0A0F9Q4V1</accession>
<feature type="transmembrane region" description="Helical" evidence="1">
    <location>
        <begin position="499"/>
        <end position="525"/>
    </location>
</feature>
<feature type="transmembrane region" description="Helical" evidence="1">
    <location>
        <begin position="15"/>
        <end position="37"/>
    </location>
</feature>
<protein>
    <recommendedName>
        <fullName evidence="3">SSD domain-containing protein</fullName>
    </recommendedName>
</protein>
<comment type="caution">
    <text evidence="2">The sequence shown here is derived from an EMBL/GenBank/DDBJ whole genome shotgun (WGS) entry which is preliminary data.</text>
</comment>
<evidence type="ECO:0008006" key="3">
    <source>
        <dbReference type="Google" id="ProtNLM"/>
    </source>
</evidence>
<keyword evidence="1" id="KW-0472">Membrane</keyword>
<dbReference type="Gene3D" id="3.30.70.1430">
    <property type="entry name" value="Multidrug efflux transporter AcrB pore domain"/>
    <property type="match status" value="1"/>
</dbReference>
<feature type="transmembrane region" description="Helical" evidence="1">
    <location>
        <begin position="360"/>
        <end position="380"/>
    </location>
</feature>
<dbReference type="GO" id="GO:0042910">
    <property type="term" value="F:xenobiotic transmembrane transporter activity"/>
    <property type="evidence" value="ECO:0007669"/>
    <property type="project" value="TreeGrafter"/>
</dbReference>
<proteinExistence type="predicted"/>
<dbReference type="SUPFAM" id="SSF82866">
    <property type="entry name" value="Multidrug efflux transporter AcrB transmembrane domain"/>
    <property type="match status" value="1"/>
</dbReference>
<dbReference type="Pfam" id="PF00873">
    <property type="entry name" value="ACR_tran"/>
    <property type="match status" value="1"/>
</dbReference>
<dbReference type="SUPFAM" id="SSF82714">
    <property type="entry name" value="Multidrug efflux transporter AcrB TolC docking domain, DN and DC subdomains"/>
    <property type="match status" value="1"/>
</dbReference>